<gene>
    <name evidence="2" type="ORF">POVCU2_0010670</name>
</gene>
<organism evidence="2 3">
    <name type="scientific">Plasmodium ovale curtisi</name>
    <dbReference type="NCBI Taxonomy" id="864141"/>
    <lineage>
        <taxon>Eukaryota</taxon>
        <taxon>Sar</taxon>
        <taxon>Alveolata</taxon>
        <taxon>Apicomplexa</taxon>
        <taxon>Aconoidasida</taxon>
        <taxon>Haemosporida</taxon>
        <taxon>Plasmodiidae</taxon>
        <taxon>Plasmodium</taxon>
        <taxon>Plasmodium (Plasmodium)</taxon>
    </lineage>
</organism>
<keyword evidence="1" id="KW-0812">Transmembrane</keyword>
<keyword evidence="1" id="KW-1133">Transmembrane helix</keyword>
<dbReference type="Proteomes" id="UP000078560">
    <property type="component" value="Unassembled WGS sequence"/>
</dbReference>
<evidence type="ECO:0000313" key="3">
    <source>
        <dbReference type="Proteomes" id="UP000078560"/>
    </source>
</evidence>
<feature type="transmembrane region" description="Helical" evidence="1">
    <location>
        <begin position="101"/>
        <end position="126"/>
    </location>
</feature>
<evidence type="ECO:0000256" key="1">
    <source>
        <dbReference type="SAM" id="Phobius"/>
    </source>
</evidence>
<dbReference type="VEuPathDB" id="PlasmoDB:PocGH01_06017600"/>
<protein>
    <submittedName>
        <fullName evidence="2">Uncharacterized protein</fullName>
    </submittedName>
</protein>
<proteinExistence type="predicted"/>
<reference evidence="3" key="1">
    <citation type="submission" date="2016-05" db="EMBL/GenBank/DDBJ databases">
        <authorList>
            <person name="Naeem Raeece"/>
        </authorList>
    </citation>
    <scope>NUCLEOTIDE SEQUENCE [LARGE SCALE GENOMIC DNA]</scope>
</reference>
<evidence type="ECO:0000313" key="2">
    <source>
        <dbReference type="EMBL" id="SBS81505.1"/>
    </source>
</evidence>
<sequence length="241" mass="28121">MKSYRILFWNTFKRRISPSFGKSKETLTHPLGDVKVEETSPLSAAYVSPPSSASHPASTPRPVYTNIGTNFAKRDPLKEITNEKQGSHNIVTLFRQYNLHITYYSVLFFLFSVFSYCVTKFLWMILEEPPALRMVKEQVLKDKKLVDEYEEVIFSRFWTGYINENNARIVINVRSKKHKKWGKIISNLIQKNNKWVIKTLTYYNVKKNDNIKTDDLKTLEENTKQNSGCPVDHGSFLKKKN</sequence>
<dbReference type="AlphaFoldDB" id="A0A1A8VPA7"/>
<dbReference type="EMBL" id="FLQU01000161">
    <property type="protein sequence ID" value="SBS81505.1"/>
    <property type="molecule type" value="Genomic_DNA"/>
</dbReference>
<keyword evidence="1" id="KW-0472">Membrane</keyword>
<name>A0A1A8VPA7_PLAOA</name>
<accession>A0A1A8VPA7</accession>